<reference evidence="4 5" key="1">
    <citation type="submission" date="2015-09" db="EMBL/GenBank/DDBJ databases">
        <authorList>
            <consortium name="Pathogen Informatics"/>
            <person name="Wu L."/>
            <person name="Ma J."/>
        </authorList>
    </citation>
    <scope>NUCLEOTIDE SEQUENCE [LARGE SCALE GENOMIC DNA]</scope>
    <source>
        <strain evidence="4 5">2789STDY5834858</strain>
    </source>
</reference>
<dbReference type="RefSeq" id="WP_055259306.1">
    <property type="nucleotide sequence ID" value="NZ_CABIXL010000005.1"/>
</dbReference>
<sequence>MILKDIIGYVEEIAPINLKEDFDNVGLIVGSDKSNIKNVLVALDCTKKVIEEAKSINADLILTHHPLIFRKINSVTDNTLLGAKIIELIKSDINVYSAHTNLDSAKGGINDTIAQILEYETCSIIDESTEDKECGIGRFLKLKNENTLEDIINLFKSELDIKDLRYTGNLNDKVTKVAIINGSGQDFFEMSRNLGAELIITGDTTYHFTSDYTEMGIDIIDLGHFNSEWPVFVKIVKELERKIRRKNQDIKFYYSKVSKDPYNFI</sequence>
<name>A0ABP2AUP8_SARVE</name>
<evidence type="ECO:0000313" key="4">
    <source>
        <dbReference type="EMBL" id="CUN99194.1"/>
    </source>
</evidence>
<organism evidence="4 5">
    <name type="scientific">Sarcina ventriculi</name>
    <name type="common">Clostridium ventriculi</name>
    <dbReference type="NCBI Taxonomy" id="1267"/>
    <lineage>
        <taxon>Bacteria</taxon>
        <taxon>Bacillati</taxon>
        <taxon>Bacillota</taxon>
        <taxon>Clostridia</taxon>
        <taxon>Eubacteriales</taxon>
        <taxon>Clostridiaceae</taxon>
        <taxon>Sarcina</taxon>
    </lineage>
</organism>
<evidence type="ECO:0000256" key="3">
    <source>
        <dbReference type="ARBA" id="ARBA00022723"/>
    </source>
</evidence>
<comment type="similarity">
    <text evidence="1">Belongs to the GTP cyclohydrolase I type 2/NIF3 family.</text>
</comment>
<dbReference type="SUPFAM" id="SSF102705">
    <property type="entry name" value="NIF3 (NGG1p interacting factor 3)-like"/>
    <property type="match status" value="1"/>
</dbReference>
<evidence type="ECO:0000256" key="2">
    <source>
        <dbReference type="ARBA" id="ARBA00022112"/>
    </source>
</evidence>
<dbReference type="NCBIfam" id="TIGR00486">
    <property type="entry name" value="YbgI_SA1388"/>
    <property type="match status" value="1"/>
</dbReference>
<dbReference type="EMBL" id="CYZR01000005">
    <property type="protein sequence ID" value="CUN99194.1"/>
    <property type="molecule type" value="Genomic_DNA"/>
</dbReference>
<dbReference type="Gene3D" id="3.40.1390.30">
    <property type="entry name" value="NIF3 (NGG1p interacting factor 3)-like"/>
    <property type="match status" value="2"/>
</dbReference>
<gene>
    <name evidence="4" type="ORF">ERS852473_01603</name>
</gene>
<dbReference type="PANTHER" id="PTHR13799">
    <property type="entry name" value="NGG1 INTERACTING FACTOR 3"/>
    <property type="match status" value="1"/>
</dbReference>
<accession>A0ABP2AUP8</accession>
<evidence type="ECO:0000256" key="1">
    <source>
        <dbReference type="ARBA" id="ARBA00006964"/>
    </source>
</evidence>
<keyword evidence="5" id="KW-1185">Reference proteome</keyword>
<dbReference type="Proteomes" id="UP000095488">
    <property type="component" value="Unassembled WGS sequence"/>
</dbReference>
<dbReference type="PANTHER" id="PTHR13799:SF14">
    <property type="entry name" value="GTP CYCLOHYDROLASE 1 TYPE 2 HOMOLOG"/>
    <property type="match status" value="1"/>
</dbReference>
<dbReference type="InterPro" id="IPR036069">
    <property type="entry name" value="DUF34/NIF3_sf"/>
</dbReference>
<comment type="caution">
    <text evidence="4">The sequence shown here is derived from an EMBL/GenBank/DDBJ whole genome shotgun (WGS) entry which is preliminary data.</text>
</comment>
<proteinExistence type="inferred from homology"/>
<dbReference type="Pfam" id="PF01784">
    <property type="entry name" value="DUF34_NIF3"/>
    <property type="match status" value="1"/>
</dbReference>
<evidence type="ECO:0000313" key="5">
    <source>
        <dbReference type="Proteomes" id="UP000095488"/>
    </source>
</evidence>
<keyword evidence="3" id="KW-0479">Metal-binding</keyword>
<protein>
    <recommendedName>
        <fullName evidence="2">GTP cyclohydrolase 1 type 2 homolog</fullName>
    </recommendedName>
</protein>
<dbReference type="InterPro" id="IPR002678">
    <property type="entry name" value="DUF34/NIF3"/>
</dbReference>